<protein>
    <submittedName>
        <fullName evidence="1">DUF2254 domain-containing protein</fullName>
    </submittedName>
</protein>
<accession>A0A516WZJ2</accession>
<organism evidence="1 2">
    <name type="scientific">Tomitella fengzijianii</name>
    <dbReference type="NCBI Taxonomy" id="2597660"/>
    <lineage>
        <taxon>Bacteria</taxon>
        <taxon>Bacillati</taxon>
        <taxon>Actinomycetota</taxon>
        <taxon>Actinomycetes</taxon>
        <taxon>Mycobacteriales</taxon>
        <taxon>Tomitella</taxon>
    </lineage>
</organism>
<dbReference type="RefSeq" id="WP_143905755.1">
    <property type="nucleotide sequence ID" value="NZ_CP041765.1"/>
</dbReference>
<reference evidence="1 2" key="2">
    <citation type="submission" date="2019-07" db="EMBL/GenBank/DDBJ databases">
        <authorList>
            <person name="Huang Y."/>
        </authorList>
    </citation>
    <scope>NUCLEOTIDE SEQUENCE [LARGE SCALE GENOMIC DNA]</scope>
    <source>
        <strain evidence="1 2">HY188</strain>
    </source>
</reference>
<dbReference type="InterPro" id="IPR018723">
    <property type="entry name" value="DUF2254_membrane"/>
</dbReference>
<dbReference type="Proteomes" id="UP000317344">
    <property type="component" value="Chromosome"/>
</dbReference>
<reference evidence="1 2" key="1">
    <citation type="submission" date="2019-07" db="EMBL/GenBank/DDBJ databases">
        <title>Tomitella cavernea sp. nov., an actinomycete isolated from soil.</title>
        <authorList>
            <person name="Cheng J."/>
        </authorList>
    </citation>
    <scope>NUCLEOTIDE SEQUENCE [LARGE SCALE GENOMIC DNA]</scope>
    <source>
        <strain evidence="1 2">HY188</strain>
    </source>
</reference>
<proteinExistence type="predicted"/>
<keyword evidence="2" id="KW-1185">Reference proteome</keyword>
<name>A0A516WZJ2_9ACTN</name>
<dbReference type="OrthoDB" id="2955631at2"/>
<dbReference type="KEGG" id="toy:FO059_01475"/>
<evidence type="ECO:0000313" key="1">
    <source>
        <dbReference type="EMBL" id="QDQ96253.1"/>
    </source>
</evidence>
<sequence length="74" mass="8132">MLCDGAVFLRIHGTDDVRDEGELAALFEVGHERTCGQNPAFAFRLLNDLALRALPTSINDPYTAIQAIARSNRC</sequence>
<dbReference type="EMBL" id="CP041765">
    <property type="protein sequence ID" value="QDQ96253.1"/>
    <property type="molecule type" value="Genomic_DNA"/>
</dbReference>
<gene>
    <name evidence="1" type="ORF">FO059_01475</name>
</gene>
<dbReference type="Pfam" id="PF10011">
    <property type="entry name" value="DUF2254"/>
    <property type="match status" value="1"/>
</dbReference>
<evidence type="ECO:0000313" key="2">
    <source>
        <dbReference type="Proteomes" id="UP000317344"/>
    </source>
</evidence>
<dbReference type="AlphaFoldDB" id="A0A516WZJ2"/>